<dbReference type="PANTHER" id="PTHR40063">
    <property type="entry name" value="MEMBRANE PROTEIN-RELATED"/>
    <property type="match status" value="1"/>
</dbReference>
<evidence type="ECO:0000256" key="7">
    <source>
        <dbReference type="ARBA" id="ARBA00023136"/>
    </source>
</evidence>
<feature type="transmembrane region" description="Helical" evidence="8">
    <location>
        <begin position="128"/>
        <end position="152"/>
    </location>
</feature>
<keyword evidence="2" id="KW-0813">Transport</keyword>
<feature type="transmembrane region" description="Helical" evidence="8">
    <location>
        <begin position="89"/>
        <end position="116"/>
    </location>
</feature>
<evidence type="ECO:0000313" key="11">
    <source>
        <dbReference type="Proteomes" id="UP000295504"/>
    </source>
</evidence>
<feature type="domain" description="Phosphotransferase system EIIC" evidence="9">
    <location>
        <begin position="29"/>
        <end position="325"/>
    </location>
</feature>
<evidence type="ECO:0000256" key="8">
    <source>
        <dbReference type="SAM" id="Phobius"/>
    </source>
</evidence>
<evidence type="ECO:0000256" key="6">
    <source>
        <dbReference type="ARBA" id="ARBA00022989"/>
    </source>
</evidence>
<feature type="transmembrane region" description="Helical" evidence="8">
    <location>
        <begin position="172"/>
        <end position="191"/>
    </location>
</feature>
<evidence type="ECO:0000256" key="3">
    <source>
        <dbReference type="ARBA" id="ARBA00022475"/>
    </source>
</evidence>
<evidence type="ECO:0000259" key="9">
    <source>
        <dbReference type="Pfam" id="PF13303"/>
    </source>
</evidence>
<feature type="transmembrane region" description="Helical" evidence="8">
    <location>
        <begin position="60"/>
        <end position="83"/>
    </location>
</feature>
<dbReference type="AlphaFoldDB" id="A0A4R2TYR6"/>
<accession>A0A4R2TYR6</accession>
<comment type="subcellular location">
    <subcellularLocation>
        <location evidence="1">Cell membrane</location>
        <topology evidence="1">Multi-pass membrane protein</topology>
    </subcellularLocation>
</comment>
<name>A0A4R2TYR6_9FIRM</name>
<evidence type="ECO:0000313" key="10">
    <source>
        <dbReference type="EMBL" id="TCQ06665.1"/>
    </source>
</evidence>
<dbReference type="Proteomes" id="UP000295504">
    <property type="component" value="Unassembled WGS sequence"/>
</dbReference>
<dbReference type="Pfam" id="PF13303">
    <property type="entry name" value="PTS_EIIC_2"/>
    <property type="match status" value="1"/>
</dbReference>
<dbReference type="EMBL" id="SLYC01000003">
    <property type="protein sequence ID" value="TCQ06665.1"/>
    <property type="molecule type" value="Genomic_DNA"/>
</dbReference>
<keyword evidence="7 8" id="KW-0472">Membrane</keyword>
<dbReference type="OrthoDB" id="400429at2"/>
<gene>
    <name evidence="10" type="ORF">EDD79_100392</name>
</gene>
<keyword evidence="5 8" id="KW-0812">Transmembrane</keyword>
<keyword evidence="4" id="KW-0762">Sugar transport</keyword>
<dbReference type="PANTHER" id="PTHR40063:SF1">
    <property type="entry name" value="MEMBRANE PROTEIN"/>
    <property type="match status" value="1"/>
</dbReference>
<sequence length="333" mass="33760">MEIIKGIGLLVLTLIIFSAFSFKAPKGQKAMSGLANATVATFLVEAIHKYISGDFFNLGFLGEVGTISGNMGGVAATSLVALAMGAKPVFAVTAGVAMGGYGILPGFIAGYLVGLISPFLERKLPEGVDIIVGALILAPIARLTGYLVAPIVNATLLSIGNMITVAAEQSPIVMGFLLGGIIKVICTSPLSSMALTAMLGLQGLAMGIAAIACVGGSFTNGIVFHRLKLGDKSKVIAVMLEPLTQADIVTQNPVPIYSSNFIGGGLAGIGASYFGIINNAPGTAAPIPGLLAPFGFNPPINVIGAIIIAAIGGTVAGLIGSVVFTNYRARIEK</sequence>
<reference evidence="10 11" key="1">
    <citation type="submission" date="2019-03" db="EMBL/GenBank/DDBJ databases">
        <title>Genomic Encyclopedia of Type Strains, Phase IV (KMG-IV): sequencing the most valuable type-strain genomes for metagenomic binning, comparative biology and taxonomic classification.</title>
        <authorList>
            <person name="Goeker M."/>
        </authorList>
    </citation>
    <scope>NUCLEOTIDE SEQUENCE [LARGE SCALE GENOMIC DNA]</scope>
    <source>
        <strain evidence="10 11">DSM 100013</strain>
    </source>
</reference>
<evidence type="ECO:0000256" key="1">
    <source>
        <dbReference type="ARBA" id="ARBA00004651"/>
    </source>
</evidence>
<evidence type="ECO:0000256" key="5">
    <source>
        <dbReference type="ARBA" id="ARBA00022692"/>
    </source>
</evidence>
<evidence type="ECO:0000256" key="2">
    <source>
        <dbReference type="ARBA" id="ARBA00022448"/>
    </source>
</evidence>
<comment type="caution">
    <text evidence="10">The sequence shown here is derived from an EMBL/GenBank/DDBJ whole genome shotgun (WGS) entry which is preliminary data.</text>
</comment>
<evidence type="ECO:0000256" key="4">
    <source>
        <dbReference type="ARBA" id="ARBA00022597"/>
    </source>
</evidence>
<feature type="transmembrane region" description="Helical" evidence="8">
    <location>
        <begin position="300"/>
        <end position="324"/>
    </location>
</feature>
<keyword evidence="11" id="KW-1185">Reference proteome</keyword>
<feature type="transmembrane region" description="Helical" evidence="8">
    <location>
        <begin position="203"/>
        <end position="224"/>
    </location>
</feature>
<proteinExistence type="predicted"/>
<protein>
    <submittedName>
        <fullName evidence="10">Fructose-specific phosphotransferase system IIC component</fullName>
    </submittedName>
</protein>
<organism evidence="10 11">
    <name type="scientific">Serpentinicella alkaliphila</name>
    <dbReference type="NCBI Taxonomy" id="1734049"/>
    <lineage>
        <taxon>Bacteria</taxon>
        <taxon>Bacillati</taxon>
        <taxon>Bacillota</taxon>
        <taxon>Clostridia</taxon>
        <taxon>Peptostreptococcales</taxon>
        <taxon>Natronincolaceae</taxon>
        <taxon>Serpentinicella</taxon>
    </lineage>
</organism>
<keyword evidence="10" id="KW-0808">Transferase</keyword>
<keyword evidence="3" id="KW-1003">Cell membrane</keyword>
<dbReference type="InterPro" id="IPR003352">
    <property type="entry name" value="PTS_EIIC"/>
</dbReference>
<dbReference type="RefSeq" id="WP_132847548.1">
    <property type="nucleotide sequence ID" value="NZ_CP058648.1"/>
</dbReference>
<dbReference type="GO" id="GO:0005886">
    <property type="term" value="C:plasma membrane"/>
    <property type="evidence" value="ECO:0007669"/>
    <property type="project" value="UniProtKB-SubCell"/>
</dbReference>
<keyword evidence="6 8" id="KW-1133">Transmembrane helix</keyword>
<dbReference type="GO" id="GO:0009401">
    <property type="term" value="P:phosphoenolpyruvate-dependent sugar phosphotransferase system"/>
    <property type="evidence" value="ECO:0007669"/>
    <property type="project" value="InterPro"/>
</dbReference>
<dbReference type="GO" id="GO:0008982">
    <property type="term" value="F:protein-N(PI)-phosphohistidine-sugar phosphotransferase activity"/>
    <property type="evidence" value="ECO:0007669"/>
    <property type="project" value="InterPro"/>
</dbReference>